<dbReference type="GO" id="GO:0009306">
    <property type="term" value="P:protein secretion"/>
    <property type="evidence" value="ECO:0007669"/>
    <property type="project" value="InterPro"/>
</dbReference>
<evidence type="ECO:0000256" key="5">
    <source>
        <dbReference type="ARBA" id="ARBA00022989"/>
    </source>
</evidence>
<comment type="similarity">
    <text evidence="2">Belongs to the FliQ/MopD/SpaQ family.</text>
</comment>
<comment type="subcellular location">
    <subcellularLocation>
        <location evidence="1">Cell membrane</location>
        <topology evidence="1">Multi-pass membrane protein</topology>
    </subcellularLocation>
</comment>
<evidence type="ECO:0000256" key="6">
    <source>
        <dbReference type="ARBA" id="ARBA00023136"/>
    </source>
</evidence>
<sequence>MLPSQVLALAQSALMLVLTIAGPLLLTSLIVGTVIGLLQALTQIQETTLTFVPKLLAMGLVLLLMLPTIGAALSDFMTKISGMIVTGG</sequence>
<keyword evidence="6 7" id="KW-0472">Membrane</keyword>
<dbReference type="Proteomes" id="UP000575241">
    <property type="component" value="Unassembled WGS sequence"/>
</dbReference>
<keyword evidence="8" id="KW-0966">Cell projection</keyword>
<dbReference type="PANTHER" id="PTHR34040">
    <property type="entry name" value="FLAGELLAR BIOSYNTHETIC PROTEIN FLIQ"/>
    <property type="match status" value="1"/>
</dbReference>
<feature type="transmembrane region" description="Helical" evidence="7">
    <location>
        <begin position="12"/>
        <end position="35"/>
    </location>
</feature>
<feature type="transmembrane region" description="Helical" evidence="7">
    <location>
        <begin position="55"/>
        <end position="73"/>
    </location>
</feature>
<evidence type="ECO:0000313" key="8">
    <source>
        <dbReference type="EMBL" id="MBB4840124.1"/>
    </source>
</evidence>
<dbReference type="AlphaFoldDB" id="A0A7W7NTU9"/>
<dbReference type="GO" id="GO:0005886">
    <property type="term" value="C:plasma membrane"/>
    <property type="evidence" value="ECO:0007669"/>
    <property type="project" value="UniProtKB-SubCell"/>
</dbReference>
<dbReference type="InterPro" id="IPR002191">
    <property type="entry name" value="Bac_export_3"/>
</dbReference>
<keyword evidence="4 7" id="KW-0812">Transmembrane</keyword>
<keyword evidence="3" id="KW-1003">Cell membrane</keyword>
<dbReference type="PRINTS" id="PR00952">
    <property type="entry name" value="TYPE3IMQPROT"/>
</dbReference>
<evidence type="ECO:0000256" key="3">
    <source>
        <dbReference type="ARBA" id="ARBA00022475"/>
    </source>
</evidence>
<keyword evidence="5 7" id="KW-1133">Transmembrane helix</keyword>
<evidence type="ECO:0000256" key="1">
    <source>
        <dbReference type="ARBA" id="ARBA00004651"/>
    </source>
</evidence>
<organism evidence="8 9">
    <name type="scientific">Sphingomonas kyeonggiensis</name>
    <dbReference type="NCBI Taxonomy" id="1268553"/>
    <lineage>
        <taxon>Bacteria</taxon>
        <taxon>Pseudomonadati</taxon>
        <taxon>Pseudomonadota</taxon>
        <taxon>Alphaproteobacteria</taxon>
        <taxon>Sphingomonadales</taxon>
        <taxon>Sphingomonadaceae</taxon>
        <taxon>Sphingomonas</taxon>
    </lineage>
</organism>
<reference evidence="8 9" key="1">
    <citation type="submission" date="2020-08" db="EMBL/GenBank/DDBJ databases">
        <title>Functional genomics of gut bacteria from endangered species of beetles.</title>
        <authorList>
            <person name="Carlos-Shanley C."/>
        </authorList>
    </citation>
    <scope>NUCLEOTIDE SEQUENCE [LARGE SCALE GENOMIC DNA]</scope>
    <source>
        <strain evidence="8 9">S00224</strain>
    </source>
</reference>
<keyword evidence="8" id="KW-0969">Cilium</keyword>
<evidence type="ECO:0000256" key="2">
    <source>
        <dbReference type="ARBA" id="ARBA00006156"/>
    </source>
</evidence>
<dbReference type="EMBL" id="JACHLN010000003">
    <property type="protein sequence ID" value="MBB4840124.1"/>
    <property type="molecule type" value="Genomic_DNA"/>
</dbReference>
<proteinExistence type="inferred from homology"/>
<dbReference type="PIRSF" id="PIRSF004669">
    <property type="entry name" value="FliQ"/>
    <property type="match status" value="1"/>
</dbReference>
<dbReference type="Pfam" id="PF01313">
    <property type="entry name" value="Bac_export_3"/>
    <property type="match status" value="1"/>
</dbReference>
<name>A0A7W7NTU9_9SPHN</name>
<evidence type="ECO:0000256" key="4">
    <source>
        <dbReference type="ARBA" id="ARBA00022692"/>
    </source>
</evidence>
<dbReference type="RefSeq" id="WP_184168624.1">
    <property type="nucleotide sequence ID" value="NZ_JACHLN010000003.1"/>
</dbReference>
<evidence type="ECO:0000313" key="9">
    <source>
        <dbReference type="Proteomes" id="UP000575241"/>
    </source>
</evidence>
<accession>A0A7W7NTU9</accession>
<dbReference type="PANTHER" id="PTHR34040:SF2">
    <property type="entry name" value="FLAGELLAR BIOSYNTHETIC PROTEIN FLIQ"/>
    <property type="match status" value="1"/>
</dbReference>
<comment type="caution">
    <text evidence="8">The sequence shown here is derived from an EMBL/GenBank/DDBJ whole genome shotgun (WGS) entry which is preliminary data.</text>
</comment>
<evidence type="ECO:0000256" key="7">
    <source>
        <dbReference type="SAM" id="Phobius"/>
    </source>
</evidence>
<keyword evidence="8" id="KW-0282">Flagellum</keyword>
<protein>
    <submittedName>
        <fullName evidence="8">Flagellar biosynthetic protein FliQ</fullName>
    </submittedName>
</protein>
<keyword evidence="9" id="KW-1185">Reference proteome</keyword>
<gene>
    <name evidence="8" type="ORF">HNP52_003216</name>
</gene>